<evidence type="ECO:0000313" key="3">
    <source>
        <dbReference type="EMBL" id="MCP8938132.1"/>
    </source>
</evidence>
<dbReference type="InterPro" id="IPR012495">
    <property type="entry name" value="TadE-like_dom"/>
</dbReference>
<name>A0ABT1L9G0_9HYPH</name>
<gene>
    <name evidence="3" type="ORF">NK718_06360</name>
</gene>
<sequence>MRARLALARLGALARAIGRGRFGRDRRGVAAVEFALILPILLTLYVGTVETTQLLTADRRVTLLGATLADLASQASKVKDADLAGMVAAGSAVLSPLPAGATRVRLTSISISGTGSTATATVCWSYASNWTTYARGTVLDTTLVPAAMRAQSNVSFILSQVEYPYTPPIAVLLTGSFVLRSGQLMNPRNIQYVEKSDAASLGKPSPSPGPCV</sequence>
<keyword evidence="1" id="KW-0472">Membrane</keyword>
<comment type="caution">
    <text evidence="3">The sequence shown here is derived from an EMBL/GenBank/DDBJ whole genome shotgun (WGS) entry which is preliminary data.</text>
</comment>
<feature type="domain" description="TadE-like" evidence="2">
    <location>
        <begin position="28"/>
        <end position="62"/>
    </location>
</feature>
<feature type="transmembrane region" description="Helical" evidence="1">
    <location>
        <begin position="28"/>
        <end position="46"/>
    </location>
</feature>
<reference evidence="3 4" key="1">
    <citation type="submission" date="2022-07" db="EMBL/GenBank/DDBJ databases">
        <authorList>
            <person name="Li W.-J."/>
            <person name="Deng Q.-Q."/>
        </authorList>
    </citation>
    <scope>NUCLEOTIDE SEQUENCE [LARGE SCALE GENOMIC DNA]</scope>
    <source>
        <strain evidence="3 4">SYSU M60028</strain>
    </source>
</reference>
<evidence type="ECO:0000313" key="4">
    <source>
        <dbReference type="Proteomes" id="UP001205890"/>
    </source>
</evidence>
<keyword evidence="4" id="KW-1185">Reference proteome</keyword>
<dbReference type="Proteomes" id="UP001205890">
    <property type="component" value="Unassembled WGS sequence"/>
</dbReference>
<proteinExistence type="predicted"/>
<evidence type="ECO:0000259" key="2">
    <source>
        <dbReference type="Pfam" id="PF07811"/>
    </source>
</evidence>
<evidence type="ECO:0000256" key="1">
    <source>
        <dbReference type="SAM" id="Phobius"/>
    </source>
</evidence>
<accession>A0ABT1L9G0</accession>
<keyword evidence="1" id="KW-1133">Transmembrane helix</keyword>
<keyword evidence="1" id="KW-0812">Transmembrane</keyword>
<dbReference type="EMBL" id="JANCLU010000004">
    <property type="protein sequence ID" value="MCP8938132.1"/>
    <property type="molecule type" value="Genomic_DNA"/>
</dbReference>
<dbReference type="Pfam" id="PF07811">
    <property type="entry name" value="TadE"/>
    <property type="match status" value="1"/>
</dbReference>
<protein>
    <submittedName>
        <fullName evidence="3">Pilus assembly protein</fullName>
    </submittedName>
</protein>
<dbReference type="RefSeq" id="WP_254739721.1">
    <property type="nucleotide sequence ID" value="NZ_JANCLU010000004.1"/>
</dbReference>
<organism evidence="3 4">
    <name type="scientific">Alsobacter ponti</name>
    <dbReference type="NCBI Taxonomy" id="2962936"/>
    <lineage>
        <taxon>Bacteria</taxon>
        <taxon>Pseudomonadati</taxon>
        <taxon>Pseudomonadota</taxon>
        <taxon>Alphaproteobacteria</taxon>
        <taxon>Hyphomicrobiales</taxon>
        <taxon>Alsobacteraceae</taxon>
        <taxon>Alsobacter</taxon>
    </lineage>
</organism>